<evidence type="ECO:0000256" key="4">
    <source>
        <dbReference type="ARBA" id="ARBA00022502"/>
    </source>
</evidence>
<evidence type="ECO:0000256" key="5">
    <source>
        <dbReference type="ARBA" id="ARBA00022692"/>
    </source>
</evidence>
<evidence type="ECO:0000256" key="6">
    <source>
        <dbReference type="ARBA" id="ARBA00022824"/>
    </source>
</evidence>
<comment type="similarity">
    <text evidence="3 10">Belongs to the PIGX family.</text>
</comment>
<name>A0AA39T7B1_ARMTA</name>
<dbReference type="InterPro" id="IPR040039">
    <property type="entry name" value="PIGX"/>
</dbReference>
<keyword evidence="12" id="KW-1185">Reference proteome</keyword>
<dbReference type="GO" id="GO:0005789">
    <property type="term" value="C:endoplasmic reticulum membrane"/>
    <property type="evidence" value="ECO:0007669"/>
    <property type="project" value="UniProtKB-SubCell"/>
</dbReference>
<comment type="caution">
    <text evidence="11">The sequence shown here is derived from an EMBL/GenBank/DDBJ whole genome shotgun (WGS) entry which is preliminary data.</text>
</comment>
<comment type="pathway">
    <text evidence="2 10">Glycolipid biosynthesis; glycosylphosphatidylinositol-anchor biosynthesis.</text>
</comment>
<gene>
    <name evidence="11" type="ORF">EV420DRAFT_34295</name>
</gene>
<dbReference type="InterPro" id="IPR013233">
    <property type="entry name" value="PIG-X/PBN1"/>
</dbReference>
<dbReference type="PANTHER" id="PTHR28650">
    <property type="entry name" value="PHOSPHATIDYLINOSITOL-GLYCAN BIOSYNTHESIS CLASS X PROTEIN"/>
    <property type="match status" value="1"/>
</dbReference>
<evidence type="ECO:0000256" key="7">
    <source>
        <dbReference type="ARBA" id="ARBA00022989"/>
    </source>
</evidence>
<keyword evidence="8 10" id="KW-0472">Membrane</keyword>
<dbReference type="PANTHER" id="PTHR28650:SF1">
    <property type="entry name" value="PHOSPHATIDYLINOSITOL-GLYCAN BIOSYNTHESIS CLASS X PROTEIN"/>
    <property type="match status" value="1"/>
</dbReference>
<keyword evidence="9" id="KW-0325">Glycoprotein</keyword>
<organism evidence="11 12">
    <name type="scientific">Armillaria tabescens</name>
    <name type="common">Ringless honey mushroom</name>
    <name type="synonym">Agaricus tabescens</name>
    <dbReference type="NCBI Taxonomy" id="1929756"/>
    <lineage>
        <taxon>Eukaryota</taxon>
        <taxon>Fungi</taxon>
        <taxon>Dikarya</taxon>
        <taxon>Basidiomycota</taxon>
        <taxon>Agaricomycotina</taxon>
        <taxon>Agaricomycetes</taxon>
        <taxon>Agaricomycetidae</taxon>
        <taxon>Agaricales</taxon>
        <taxon>Marasmiineae</taxon>
        <taxon>Physalacriaceae</taxon>
        <taxon>Desarmillaria</taxon>
    </lineage>
</organism>
<keyword evidence="6 10" id="KW-0256">Endoplasmic reticulum</keyword>
<dbReference type="Pfam" id="PF08320">
    <property type="entry name" value="PIG-X"/>
    <property type="match status" value="1"/>
</dbReference>
<dbReference type="EMBL" id="JAUEPS010000001">
    <property type="protein sequence ID" value="KAK0469436.1"/>
    <property type="molecule type" value="Genomic_DNA"/>
</dbReference>
<evidence type="ECO:0000313" key="11">
    <source>
        <dbReference type="EMBL" id="KAK0469436.1"/>
    </source>
</evidence>
<dbReference type="AlphaFoldDB" id="A0AA39T7B1"/>
<evidence type="ECO:0000256" key="1">
    <source>
        <dbReference type="ARBA" id="ARBA00004389"/>
    </source>
</evidence>
<keyword evidence="5 10" id="KW-0812">Transmembrane</keyword>
<dbReference type="Proteomes" id="UP001175211">
    <property type="component" value="Unassembled WGS sequence"/>
</dbReference>
<proteinExistence type="inferred from homology"/>
<sequence length="231" mass="25174">MASLSSTIHPLYGFHPIVTTSFHGITVEPSCSLYLLLTLPPLVFVDPYELANYKDSYTFRHAGPSNLELPVSAIGPSNSHVLMNVSRQAITKGAVQIPLHLRYGEVTVSMDEFQAVDISKPEGYVICGACIVSKPCPCPKLPSEGCTDSDAELHIPKEFTALFHQSNISRLSPSPSSKTVFCYQVPVGRAGDVSQVELGIAVTILLCFAYLVYTLYKSAIRLDDQKHPKSS</sequence>
<evidence type="ECO:0000256" key="3">
    <source>
        <dbReference type="ARBA" id="ARBA00010345"/>
    </source>
</evidence>
<evidence type="ECO:0000256" key="2">
    <source>
        <dbReference type="ARBA" id="ARBA00004687"/>
    </source>
</evidence>
<dbReference type="GO" id="GO:0006506">
    <property type="term" value="P:GPI anchor biosynthetic process"/>
    <property type="evidence" value="ECO:0007669"/>
    <property type="project" value="UniProtKB-KW"/>
</dbReference>
<dbReference type="GeneID" id="85365326"/>
<evidence type="ECO:0000256" key="9">
    <source>
        <dbReference type="ARBA" id="ARBA00023180"/>
    </source>
</evidence>
<keyword evidence="4 10" id="KW-0337">GPI-anchor biosynthesis</keyword>
<reference evidence="11" key="1">
    <citation type="submission" date="2023-06" db="EMBL/GenBank/DDBJ databases">
        <authorList>
            <consortium name="Lawrence Berkeley National Laboratory"/>
            <person name="Ahrendt S."/>
            <person name="Sahu N."/>
            <person name="Indic B."/>
            <person name="Wong-Bajracharya J."/>
            <person name="Merenyi Z."/>
            <person name="Ke H.-M."/>
            <person name="Monk M."/>
            <person name="Kocsube S."/>
            <person name="Drula E."/>
            <person name="Lipzen A."/>
            <person name="Balint B."/>
            <person name="Henrissat B."/>
            <person name="Andreopoulos B."/>
            <person name="Martin F.M."/>
            <person name="Harder C.B."/>
            <person name="Rigling D."/>
            <person name="Ford K.L."/>
            <person name="Foster G.D."/>
            <person name="Pangilinan J."/>
            <person name="Papanicolaou A."/>
            <person name="Barry K."/>
            <person name="LaButti K."/>
            <person name="Viragh M."/>
            <person name="Koriabine M."/>
            <person name="Yan M."/>
            <person name="Riley R."/>
            <person name="Champramary S."/>
            <person name="Plett K.L."/>
            <person name="Tsai I.J."/>
            <person name="Slot J."/>
            <person name="Sipos G."/>
            <person name="Plett J."/>
            <person name="Nagy L.G."/>
            <person name="Grigoriev I.V."/>
        </authorList>
    </citation>
    <scope>NUCLEOTIDE SEQUENCE</scope>
    <source>
        <strain evidence="11">CCBAS 213</strain>
    </source>
</reference>
<evidence type="ECO:0000256" key="10">
    <source>
        <dbReference type="RuleBase" id="RU366056"/>
    </source>
</evidence>
<feature type="transmembrane region" description="Helical" evidence="10">
    <location>
        <begin position="198"/>
        <end position="216"/>
    </location>
</feature>
<accession>A0AA39T7B1</accession>
<evidence type="ECO:0000256" key="8">
    <source>
        <dbReference type="ARBA" id="ARBA00023136"/>
    </source>
</evidence>
<keyword evidence="7 10" id="KW-1133">Transmembrane helix</keyword>
<feature type="non-terminal residue" evidence="11">
    <location>
        <position position="1"/>
    </location>
</feature>
<protein>
    <recommendedName>
        <fullName evidence="10">Protein PBN1</fullName>
    </recommendedName>
</protein>
<comment type="subcellular location">
    <subcellularLocation>
        <location evidence="1 10">Endoplasmic reticulum membrane</location>
        <topology evidence="1 10">Single-pass membrane protein</topology>
    </subcellularLocation>
</comment>
<comment type="function">
    <text evidence="10">Required for proper folding and/or the stability of a subset of proteins in the endoplasmic reticulum. Component of glycosylphosphatidylinositol-mannosyltransferase 1 which transfers the first of the 4 mannoses in the GPI-anchor precursors during GPI-anchor biosynthesis. Probably acts by stabilizing the mannosyltransferase GPI14.</text>
</comment>
<evidence type="ECO:0000313" key="12">
    <source>
        <dbReference type="Proteomes" id="UP001175211"/>
    </source>
</evidence>
<dbReference type="SMART" id="SM00780">
    <property type="entry name" value="PIG-X"/>
    <property type="match status" value="1"/>
</dbReference>
<dbReference type="RefSeq" id="XP_060339229.1">
    <property type="nucleotide sequence ID" value="XM_060481778.1"/>
</dbReference>